<protein>
    <submittedName>
        <fullName evidence="2">Methyltransferase type 11</fullName>
    </submittedName>
</protein>
<dbReference type="InterPro" id="IPR029063">
    <property type="entry name" value="SAM-dependent_MTases_sf"/>
</dbReference>
<evidence type="ECO:0000313" key="2">
    <source>
        <dbReference type="EMBL" id="ACZ41811.1"/>
    </source>
</evidence>
<organism evidence="2 3">
    <name type="scientific">Thermobaculum terrenum (strain ATCC BAA-798 / CCMEE 7001 / YNP1)</name>
    <dbReference type="NCBI Taxonomy" id="525904"/>
    <lineage>
        <taxon>Bacteria</taxon>
        <taxon>Bacillati</taxon>
        <taxon>Chloroflexota</taxon>
        <taxon>Chloroflexia</taxon>
        <taxon>Candidatus Thermobaculales</taxon>
        <taxon>Candidatus Thermobaculaceae</taxon>
        <taxon>Thermobaculum</taxon>
    </lineage>
</organism>
<dbReference type="PANTHER" id="PTHR42912">
    <property type="entry name" value="METHYLTRANSFERASE"/>
    <property type="match status" value="1"/>
</dbReference>
<dbReference type="CDD" id="cd02440">
    <property type="entry name" value="AdoMet_MTases"/>
    <property type="match status" value="1"/>
</dbReference>
<keyword evidence="2" id="KW-0808">Transferase</keyword>
<keyword evidence="2" id="KW-0489">Methyltransferase</keyword>
<keyword evidence="3" id="KW-1185">Reference proteome</keyword>
<dbReference type="InterPro" id="IPR025714">
    <property type="entry name" value="Methyltranfer_dom"/>
</dbReference>
<dbReference type="GO" id="GO:0032259">
    <property type="term" value="P:methylation"/>
    <property type="evidence" value="ECO:0007669"/>
    <property type="project" value="UniProtKB-KW"/>
</dbReference>
<proteinExistence type="predicted"/>
<dbReference type="SUPFAM" id="SSF53335">
    <property type="entry name" value="S-adenosyl-L-methionine-dependent methyltransferases"/>
    <property type="match status" value="1"/>
</dbReference>
<dbReference type="HOGENOM" id="CLU_037990_2_3_0"/>
<dbReference type="Pfam" id="PF13847">
    <property type="entry name" value="Methyltransf_31"/>
    <property type="match status" value="1"/>
</dbReference>
<dbReference type="STRING" id="525904.Tter_0894"/>
<dbReference type="AlphaFoldDB" id="D1CFV5"/>
<dbReference type="Gene3D" id="3.40.50.150">
    <property type="entry name" value="Vaccinia Virus protein VP39"/>
    <property type="match status" value="1"/>
</dbReference>
<dbReference type="Proteomes" id="UP000000323">
    <property type="component" value="Chromosome 1"/>
</dbReference>
<gene>
    <name evidence="2" type="ordered locus">Tter_0894</name>
</gene>
<accession>D1CFV5</accession>
<sequence>MQPIEDHNKEARWQLATSLYELRNELWAISRPVTAWLVRQINPGPGEIILELLAGTGDTGFVAASFLGPNGKLICSDRSIEALDVARMRAKELGINNVEFKVLNPEKIELPDNSVDAVICKWGITSTNYKETLRESRRVLRTGGRLALAVWGDPIKNPWISLVHNLLIGKGYIPKSSFPDIFNLSILERLKEALTESGFLTLEMSSMETKLRFTDKETYWQGITQLGSDYSGFMSTLREDVLLELRDLIYQIVEPYKLPDNSYEFSAQSINVLAI</sequence>
<evidence type="ECO:0000313" key="3">
    <source>
        <dbReference type="Proteomes" id="UP000000323"/>
    </source>
</evidence>
<dbReference type="EMBL" id="CP001825">
    <property type="protein sequence ID" value="ACZ41811.1"/>
    <property type="molecule type" value="Genomic_DNA"/>
</dbReference>
<dbReference type="GO" id="GO:0008168">
    <property type="term" value="F:methyltransferase activity"/>
    <property type="evidence" value="ECO:0007669"/>
    <property type="project" value="UniProtKB-KW"/>
</dbReference>
<dbReference type="RefSeq" id="WP_012874846.1">
    <property type="nucleotide sequence ID" value="NC_013525.1"/>
</dbReference>
<feature type="domain" description="Methyltransferase" evidence="1">
    <location>
        <begin position="46"/>
        <end position="148"/>
    </location>
</feature>
<name>D1CFV5_THET1</name>
<dbReference type="KEGG" id="ttr:Tter_0894"/>
<dbReference type="InterPro" id="IPR050508">
    <property type="entry name" value="Methyltransf_Superfamily"/>
</dbReference>
<evidence type="ECO:0000259" key="1">
    <source>
        <dbReference type="Pfam" id="PF13847"/>
    </source>
</evidence>
<dbReference type="OrthoDB" id="9777638at2"/>
<dbReference type="eggNOG" id="COG2226">
    <property type="taxonomic scope" value="Bacteria"/>
</dbReference>
<reference evidence="3" key="1">
    <citation type="journal article" date="2010" name="Stand. Genomic Sci.">
        <title>Complete genome sequence of 'Thermobaculum terrenum' type strain (YNP1).</title>
        <authorList>
            <person name="Kiss H."/>
            <person name="Cleland D."/>
            <person name="Lapidus A."/>
            <person name="Lucas S."/>
            <person name="Glavina Del Rio T."/>
            <person name="Nolan M."/>
            <person name="Tice H."/>
            <person name="Han C."/>
            <person name="Goodwin L."/>
            <person name="Pitluck S."/>
            <person name="Liolios K."/>
            <person name="Ivanova N."/>
            <person name="Mavromatis K."/>
            <person name="Ovchinnikova G."/>
            <person name="Pati A."/>
            <person name="Chen A."/>
            <person name="Palaniappan K."/>
            <person name="Land M."/>
            <person name="Hauser L."/>
            <person name="Chang Y."/>
            <person name="Jeffries C."/>
            <person name="Lu M."/>
            <person name="Brettin T."/>
            <person name="Detter J."/>
            <person name="Goker M."/>
            <person name="Tindall B."/>
            <person name="Beck B."/>
            <person name="McDermott T."/>
            <person name="Woyke T."/>
            <person name="Bristow J."/>
            <person name="Eisen J."/>
            <person name="Markowitz V."/>
            <person name="Hugenholtz P."/>
            <person name="Kyrpides N."/>
            <person name="Klenk H."/>
            <person name="Cheng J."/>
        </authorList>
    </citation>
    <scope>NUCLEOTIDE SEQUENCE [LARGE SCALE GENOMIC DNA]</scope>
    <source>
        <strain evidence="3">ATCC BAA-798 / YNP1</strain>
    </source>
</reference>